<feature type="region of interest" description="Disordered" evidence="1">
    <location>
        <begin position="227"/>
        <end position="270"/>
    </location>
</feature>
<evidence type="ECO:0000313" key="2">
    <source>
        <dbReference type="EMBL" id="GAA2263672.1"/>
    </source>
</evidence>
<proteinExistence type="predicted"/>
<sequence length="270" mass="29634">MDVPLSPWTIDLFGDQAHAVRAGLGQAFRNMQANAQAAQEQTNARTNHAFGSSRWSGQFERVWDELKGLPGAQPVKPHGFAFELMLVGRGLLYPFLYSKTKADVRDARIPSESMLIRELFAFAPARTTNVQGVFDFDILDVTVEPITLRGGLTSVPPETRLVLVPFACNTSELLEAHWGVAALGAERRLDWVTGPEALPLPDAVTFHGQRLTSVPAQSDPAVLEHTSFDQGAKPTLTLSSRPNVDRKRDVTPLTEAEPMKLQANEDDATH</sequence>
<reference evidence="2 3" key="1">
    <citation type="journal article" date="2019" name="Int. J. Syst. Evol. Microbiol.">
        <title>The Global Catalogue of Microorganisms (GCM) 10K type strain sequencing project: providing services to taxonomists for standard genome sequencing and annotation.</title>
        <authorList>
            <consortium name="The Broad Institute Genomics Platform"/>
            <consortium name="The Broad Institute Genome Sequencing Center for Infectious Disease"/>
            <person name="Wu L."/>
            <person name="Ma J."/>
        </authorList>
    </citation>
    <scope>NUCLEOTIDE SEQUENCE [LARGE SCALE GENOMIC DNA]</scope>
    <source>
        <strain evidence="2 3">JCM 7356</strain>
    </source>
</reference>
<dbReference type="RefSeq" id="WP_344639220.1">
    <property type="nucleotide sequence ID" value="NZ_BAAATR010000029.1"/>
</dbReference>
<protein>
    <submittedName>
        <fullName evidence="2">Uncharacterized protein</fullName>
    </submittedName>
</protein>
<accession>A0ABN3EMH6</accession>
<comment type="caution">
    <text evidence="2">The sequence shown here is derived from an EMBL/GenBank/DDBJ whole genome shotgun (WGS) entry which is preliminary data.</text>
</comment>
<evidence type="ECO:0000313" key="3">
    <source>
        <dbReference type="Proteomes" id="UP001500305"/>
    </source>
</evidence>
<organism evidence="2 3">
    <name type="scientific">Kitasatospora cystarginea</name>
    <dbReference type="NCBI Taxonomy" id="58350"/>
    <lineage>
        <taxon>Bacteria</taxon>
        <taxon>Bacillati</taxon>
        <taxon>Actinomycetota</taxon>
        <taxon>Actinomycetes</taxon>
        <taxon>Kitasatosporales</taxon>
        <taxon>Streptomycetaceae</taxon>
        <taxon>Kitasatospora</taxon>
    </lineage>
</organism>
<dbReference type="Proteomes" id="UP001500305">
    <property type="component" value="Unassembled WGS sequence"/>
</dbReference>
<dbReference type="EMBL" id="BAAATR010000029">
    <property type="protein sequence ID" value="GAA2263672.1"/>
    <property type="molecule type" value="Genomic_DNA"/>
</dbReference>
<evidence type="ECO:0000256" key="1">
    <source>
        <dbReference type="SAM" id="MobiDB-lite"/>
    </source>
</evidence>
<gene>
    <name evidence="2" type="ORF">GCM10010430_55310</name>
</gene>
<keyword evidence="3" id="KW-1185">Reference proteome</keyword>
<name>A0ABN3EMH6_9ACTN</name>